<accession>A0A8J7DWT2</accession>
<evidence type="ECO:0008006" key="3">
    <source>
        <dbReference type="Google" id="ProtNLM"/>
    </source>
</evidence>
<organism evidence="1 2">
    <name type="scientific">Lusitaniella coriacea LEGE 07157</name>
    <dbReference type="NCBI Taxonomy" id="945747"/>
    <lineage>
        <taxon>Bacteria</taxon>
        <taxon>Bacillati</taxon>
        <taxon>Cyanobacteriota</taxon>
        <taxon>Cyanophyceae</taxon>
        <taxon>Spirulinales</taxon>
        <taxon>Lusitaniellaceae</taxon>
        <taxon>Lusitaniella</taxon>
    </lineage>
</organism>
<dbReference type="GO" id="GO:0006355">
    <property type="term" value="P:regulation of DNA-templated transcription"/>
    <property type="evidence" value="ECO:0007669"/>
    <property type="project" value="InterPro"/>
</dbReference>
<dbReference type="Proteomes" id="UP000654482">
    <property type="component" value="Unassembled WGS sequence"/>
</dbReference>
<dbReference type="SUPFAM" id="SSF47598">
    <property type="entry name" value="Ribbon-helix-helix"/>
    <property type="match status" value="1"/>
</dbReference>
<dbReference type="AlphaFoldDB" id="A0A8J7DWT2"/>
<protein>
    <recommendedName>
        <fullName evidence="3">ParG</fullName>
    </recommendedName>
</protein>
<dbReference type="Gene3D" id="1.10.1220.10">
    <property type="entry name" value="Met repressor-like"/>
    <property type="match status" value="1"/>
</dbReference>
<dbReference type="EMBL" id="JADEWZ010000016">
    <property type="protein sequence ID" value="MBE9116677.1"/>
    <property type="molecule type" value="Genomic_DNA"/>
</dbReference>
<dbReference type="Pfam" id="PF09274">
    <property type="entry name" value="ParG"/>
    <property type="match status" value="1"/>
</dbReference>
<evidence type="ECO:0000313" key="2">
    <source>
        <dbReference type="Proteomes" id="UP000654482"/>
    </source>
</evidence>
<gene>
    <name evidence="1" type="ORF">IQ249_12270</name>
</gene>
<dbReference type="InterPro" id="IPR015354">
    <property type="entry name" value="DNA_partition_ParG"/>
</dbReference>
<dbReference type="InterPro" id="IPR010985">
    <property type="entry name" value="Ribbon_hlx_hlx"/>
</dbReference>
<name>A0A8J7DWT2_9CYAN</name>
<comment type="caution">
    <text evidence="1">The sequence shown here is derived from an EMBL/GenBank/DDBJ whole genome shotgun (WGS) entry which is preliminary data.</text>
</comment>
<evidence type="ECO:0000313" key="1">
    <source>
        <dbReference type="EMBL" id="MBE9116677.1"/>
    </source>
</evidence>
<keyword evidence="2" id="KW-1185">Reference proteome</keyword>
<proteinExistence type="predicted"/>
<sequence>MPTKKPKGMVELNGYIPKETKREFKLACTAIDRTMSDVLTELVENWLEEQKKKK</sequence>
<dbReference type="InterPro" id="IPR013321">
    <property type="entry name" value="Arc_rbn_hlx_hlx"/>
</dbReference>
<reference evidence="1" key="1">
    <citation type="submission" date="2020-10" db="EMBL/GenBank/DDBJ databases">
        <authorList>
            <person name="Castelo-Branco R."/>
            <person name="Eusebio N."/>
            <person name="Adriana R."/>
            <person name="Vieira A."/>
            <person name="Brugerolle De Fraissinette N."/>
            <person name="Rezende De Castro R."/>
            <person name="Schneider M.P."/>
            <person name="Vasconcelos V."/>
            <person name="Leao P.N."/>
        </authorList>
    </citation>
    <scope>NUCLEOTIDE SEQUENCE</scope>
    <source>
        <strain evidence="1">LEGE 07157</strain>
    </source>
</reference>
<dbReference type="RefSeq" id="WP_194029767.1">
    <property type="nucleotide sequence ID" value="NZ_JADEWZ010000016.1"/>
</dbReference>